<dbReference type="Proteomes" id="UP001149140">
    <property type="component" value="Unassembled WGS sequence"/>
</dbReference>
<dbReference type="EMBL" id="JAPDOD010000053">
    <property type="protein sequence ID" value="MDA0165865.1"/>
    <property type="molecule type" value="Genomic_DNA"/>
</dbReference>
<evidence type="ECO:0000313" key="2">
    <source>
        <dbReference type="Proteomes" id="UP001149140"/>
    </source>
</evidence>
<keyword evidence="2" id="KW-1185">Reference proteome</keyword>
<dbReference type="AlphaFoldDB" id="A0A9X3MZV9"/>
<sequence length="140" mass="14786">MPELNALHERLAALEGTWEGTEELAPSPWSAGGTATATLTFGLAAGGFAVVQDYRSSAGLTGHGVFSVSGDEVLWHWFDSIGYPPEIPARGGFSGDVLVLERTSPRGTNRTTFALAGSSLRQRVEFDGAVVAETSYRRGA</sequence>
<proteinExistence type="predicted"/>
<accession>A0A9X3MZV9</accession>
<comment type="caution">
    <text evidence="1">The sequence shown here is derived from an EMBL/GenBank/DDBJ whole genome shotgun (WGS) entry which is preliminary data.</text>
</comment>
<name>A0A9X3MZV9_9ACTN</name>
<gene>
    <name evidence="1" type="ORF">OM076_36710</name>
</gene>
<evidence type="ECO:0000313" key="1">
    <source>
        <dbReference type="EMBL" id="MDA0165865.1"/>
    </source>
</evidence>
<organism evidence="1 2">
    <name type="scientific">Solirubrobacter ginsenosidimutans</name>
    <dbReference type="NCBI Taxonomy" id="490573"/>
    <lineage>
        <taxon>Bacteria</taxon>
        <taxon>Bacillati</taxon>
        <taxon>Actinomycetota</taxon>
        <taxon>Thermoleophilia</taxon>
        <taxon>Solirubrobacterales</taxon>
        <taxon>Solirubrobacteraceae</taxon>
        <taxon>Solirubrobacter</taxon>
    </lineage>
</organism>
<protein>
    <submittedName>
        <fullName evidence="1">DUF1579 domain-containing protein</fullName>
    </submittedName>
</protein>
<reference evidence="1" key="1">
    <citation type="submission" date="2022-10" db="EMBL/GenBank/DDBJ databases">
        <title>The WGS of Solirubrobacter ginsenosidimutans DSM 21036.</title>
        <authorList>
            <person name="Jiang Z."/>
        </authorList>
    </citation>
    <scope>NUCLEOTIDE SEQUENCE</scope>
    <source>
        <strain evidence="1">DSM 21036</strain>
    </source>
</reference>
<dbReference type="RefSeq" id="WP_270045125.1">
    <property type="nucleotide sequence ID" value="NZ_JAPDOD010000053.1"/>
</dbReference>